<sequence>MRIVVDIADMRLSQDPGATLVTYSLGSCIAVAIHDPVARVGGLLHYMLPSSKLNWERAQENPCMFADTGIPLLFRKAYAMGAKKENIVVKVAGGGNIMDTEDFFAIGSRNYLVLEKIFRQNGITIAAEHVGGRFNRTVYLHVGTGRLVVKISGGKEIEL</sequence>
<dbReference type="InterPro" id="IPR038592">
    <property type="entry name" value="CheD-like_sf"/>
</dbReference>
<dbReference type="EMBL" id="JAAGRR010000128">
    <property type="protein sequence ID" value="NDY43172.1"/>
    <property type="molecule type" value="Genomic_DNA"/>
</dbReference>
<dbReference type="Gene3D" id="3.30.1330.200">
    <property type="match status" value="1"/>
</dbReference>
<dbReference type="RefSeq" id="WP_163299286.1">
    <property type="nucleotide sequence ID" value="NZ_JAAGRR010000128.1"/>
</dbReference>
<dbReference type="PANTHER" id="PTHR35147:SF1">
    <property type="entry name" value="CHEMORECEPTOR GLUTAMINE DEAMIDASE CHED-RELATED"/>
    <property type="match status" value="1"/>
</dbReference>
<organism evidence="4 5">
    <name type="scientific">Dissulfurirhabdus thermomarina</name>
    <dbReference type="NCBI Taxonomy" id="1765737"/>
    <lineage>
        <taxon>Bacteria</taxon>
        <taxon>Deltaproteobacteria</taxon>
        <taxon>Dissulfurirhabdaceae</taxon>
        <taxon>Dissulfurirhabdus</taxon>
    </lineage>
</organism>
<evidence type="ECO:0000313" key="5">
    <source>
        <dbReference type="Proteomes" id="UP000469346"/>
    </source>
</evidence>
<evidence type="ECO:0000256" key="2">
    <source>
        <dbReference type="ARBA" id="ARBA00022801"/>
    </source>
</evidence>
<name>A0A6N9TPH1_DISTH</name>
<dbReference type="EC" id="3.5.1.44" evidence="3"/>
<dbReference type="Proteomes" id="UP000469346">
    <property type="component" value="Unassembled WGS sequence"/>
</dbReference>
<dbReference type="HAMAP" id="MF_01440">
    <property type="entry name" value="CheD"/>
    <property type="match status" value="1"/>
</dbReference>
<dbReference type="GO" id="GO:0006935">
    <property type="term" value="P:chemotaxis"/>
    <property type="evidence" value="ECO:0007669"/>
    <property type="project" value="UniProtKB-UniRule"/>
</dbReference>
<dbReference type="Pfam" id="PF03975">
    <property type="entry name" value="CheD"/>
    <property type="match status" value="1"/>
</dbReference>
<comment type="catalytic activity">
    <reaction evidence="3">
        <text>L-glutaminyl-[protein] + H2O = L-glutamyl-[protein] + NH4(+)</text>
        <dbReference type="Rhea" id="RHEA:16441"/>
        <dbReference type="Rhea" id="RHEA-COMP:10207"/>
        <dbReference type="Rhea" id="RHEA-COMP:10208"/>
        <dbReference type="ChEBI" id="CHEBI:15377"/>
        <dbReference type="ChEBI" id="CHEBI:28938"/>
        <dbReference type="ChEBI" id="CHEBI:29973"/>
        <dbReference type="ChEBI" id="CHEBI:30011"/>
        <dbReference type="EC" id="3.5.1.44"/>
    </reaction>
</comment>
<comment type="function">
    <text evidence="3">Probably deamidates glutamine residues to glutamate on methyl-accepting chemotaxis receptors (MCPs), playing an important role in chemotaxis.</text>
</comment>
<comment type="caution">
    <text evidence="4">The sequence shown here is derived from an EMBL/GenBank/DDBJ whole genome shotgun (WGS) entry which is preliminary data.</text>
</comment>
<dbReference type="PROSITE" id="PS51257">
    <property type="entry name" value="PROKAR_LIPOPROTEIN"/>
    <property type="match status" value="1"/>
</dbReference>
<dbReference type="InterPro" id="IPR005659">
    <property type="entry name" value="Chemorcpt_Glu_NH3ase_CheD"/>
</dbReference>
<gene>
    <name evidence="3" type="primary">cheD</name>
    <name evidence="4" type="ORF">G3N55_10005</name>
</gene>
<evidence type="ECO:0000256" key="1">
    <source>
        <dbReference type="ARBA" id="ARBA00022500"/>
    </source>
</evidence>
<proteinExistence type="inferred from homology"/>
<evidence type="ECO:0000313" key="4">
    <source>
        <dbReference type="EMBL" id="NDY43172.1"/>
    </source>
</evidence>
<reference evidence="4 5" key="1">
    <citation type="submission" date="2020-02" db="EMBL/GenBank/DDBJ databases">
        <title>Comparative genomics of sulfur disproportionating microorganisms.</title>
        <authorList>
            <person name="Ward L.M."/>
            <person name="Bertran E."/>
            <person name="Johnston D.T."/>
        </authorList>
    </citation>
    <scope>NUCLEOTIDE SEQUENCE [LARGE SCALE GENOMIC DNA]</scope>
    <source>
        <strain evidence="4 5">DSM 100025</strain>
    </source>
</reference>
<protein>
    <recommendedName>
        <fullName evidence="3">Probable chemoreceptor glutamine deamidase CheD</fullName>
        <ecNumber evidence="3">3.5.1.44</ecNumber>
    </recommendedName>
</protein>
<keyword evidence="1 3" id="KW-0145">Chemotaxis</keyword>
<keyword evidence="5" id="KW-1185">Reference proteome</keyword>
<accession>A0A6N9TPH1</accession>
<dbReference type="AlphaFoldDB" id="A0A6N9TPH1"/>
<dbReference type="InterPro" id="IPR011324">
    <property type="entry name" value="Cytotoxic_necrot_fac-like_cat"/>
</dbReference>
<dbReference type="GO" id="GO:0050568">
    <property type="term" value="F:protein-glutamine glutaminase activity"/>
    <property type="evidence" value="ECO:0007669"/>
    <property type="project" value="UniProtKB-UniRule"/>
</dbReference>
<keyword evidence="2 3" id="KW-0378">Hydrolase</keyword>
<evidence type="ECO:0000256" key="3">
    <source>
        <dbReference type="HAMAP-Rule" id="MF_01440"/>
    </source>
</evidence>
<dbReference type="CDD" id="cd16352">
    <property type="entry name" value="CheD"/>
    <property type="match status" value="1"/>
</dbReference>
<dbReference type="SUPFAM" id="SSF64438">
    <property type="entry name" value="CNF1/YfiH-like putative cysteine hydrolases"/>
    <property type="match status" value="1"/>
</dbReference>
<comment type="similarity">
    <text evidence="3">Belongs to the CheD family.</text>
</comment>
<dbReference type="PANTHER" id="PTHR35147">
    <property type="entry name" value="CHEMORECEPTOR GLUTAMINE DEAMIDASE CHED-RELATED"/>
    <property type="match status" value="1"/>
</dbReference>